<protein>
    <submittedName>
        <fullName evidence="4">ATP-binding cassette domain-containing protein</fullName>
    </submittedName>
</protein>
<dbReference type="InterPro" id="IPR027417">
    <property type="entry name" value="P-loop_NTPase"/>
</dbReference>
<dbReference type="Pfam" id="PF00005">
    <property type="entry name" value="ABC_tran"/>
    <property type="match status" value="1"/>
</dbReference>
<gene>
    <name evidence="4" type="ORF">G1H10_06615</name>
</gene>
<evidence type="ECO:0000313" key="5">
    <source>
        <dbReference type="Proteomes" id="UP000475214"/>
    </source>
</evidence>
<dbReference type="RefSeq" id="WP_163734550.1">
    <property type="nucleotide sequence ID" value="NZ_JAAGOA010000004.1"/>
</dbReference>
<accession>A0A6L9S455</accession>
<keyword evidence="2 4" id="KW-0067">ATP-binding</keyword>
<feature type="domain" description="ABC transporter" evidence="3">
    <location>
        <begin position="4"/>
        <end position="227"/>
    </location>
</feature>
<dbReference type="EMBL" id="JAAGOA010000004">
    <property type="protein sequence ID" value="NED99836.1"/>
    <property type="molecule type" value="Genomic_DNA"/>
</dbReference>
<keyword evidence="1" id="KW-0547">Nucleotide-binding</keyword>
<dbReference type="GO" id="GO:0016887">
    <property type="term" value="F:ATP hydrolysis activity"/>
    <property type="evidence" value="ECO:0007669"/>
    <property type="project" value="InterPro"/>
</dbReference>
<dbReference type="PANTHER" id="PTHR24220">
    <property type="entry name" value="IMPORT ATP-BINDING PROTEIN"/>
    <property type="match status" value="1"/>
</dbReference>
<evidence type="ECO:0000256" key="1">
    <source>
        <dbReference type="ARBA" id="ARBA00022741"/>
    </source>
</evidence>
<sequence length="228" mass="24202">MGSISVDRLTVAYGNAVPVLRDVSVDVPEGRILAVTGWSGAGKTTLLRAMAGLLPPREGTVTVDGAPAWPRQRRPGRSVVIIPQDNGLLTALTAVENIEAVLIANQIRPGEARRLALHWLERLGLSAQRDQVVEELSGGQQQRTAIARGLALQGSVVLADEVLSELDAASRGMVLETFREEANRGAAVILATHDAEAAAFCDAELQLTGGTARPRRSSTRLIGMEMVS</sequence>
<comment type="caution">
    <text evidence="4">The sequence shown here is derived from an EMBL/GenBank/DDBJ whole genome shotgun (WGS) entry which is preliminary data.</text>
</comment>
<dbReference type="SMART" id="SM00382">
    <property type="entry name" value="AAA"/>
    <property type="match status" value="1"/>
</dbReference>
<dbReference type="PANTHER" id="PTHR24220:SF684">
    <property type="entry name" value="FE(3+) IONS IMPORT ATP-BINDING PROTEIN FBPC"/>
    <property type="match status" value="1"/>
</dbReference>
<dbReference type="PROSITE" id="PS50893">
    <property type="entry name" value="ABC_TRANSPORTER_2"/>
    <property type="match status" value="1"/>
</dbReference>
<evidence type="ECO:0000259" key="3">
    <source>
        <dbReference type="PROSITE" id="PS50893"/>
    </source>
</evidence>
<dbReference type="InterPro" id="IPR003593">
    <property type="entry name" value="AAA+_ATPase"/>
</dbReference>
<dbReference type="GO" id="GO:0022857">
    <property type="term" value="F:transmembrane transporter activity"/>
    <property type="evidence" value="ECO:0007669"/>
    <property type="project" value="TreeGrafter"/>
</dbReference>
<dbReference type="GO" id="GO:0005886">
    <property type="term" value="C:plasma membrane"/>
    <property type="evidence" value="ECO:0007669"/>
    <property type="project" value="TreeGrafter"/>
</dbReference>
<organism evidence="4 5">
    <name type="scientific">Phytoactinopolyspora halotolerans</name>
    <dbReference type="NCBI Taxonomy" id="1981512"/>
    <lineage>
        <taxon>Bacteria</taxon>
        <taxon>Bacillati</taxon>
        <taxon>Actinomycetota</taxon>
        <taxon>Actinomycetes</taxon>
        <taxon>Jiangellales</taxon>
        <taxon>Jiangellaceae</taxon>
        <taxon>Phytoactinopolyspora</taxon>
    </lineage>
</organism>
<proteinExistence type="predicted"/>
<dbReference type="AlphaFoldDB" id="A0A6L9S455"/>
<dbReference type="Gene3D" id="3.40.50.300">
    <property type="entry name" value="P-loop containing nucleotide triphosphate hydrolases"/>
    <property type="match status" value="1"/>
</dbReference>
<dbReference type="InterPro" id="IPR015854">
    <property type="entry name" value="ABC_transpr_LolD-like"/>
</dbReference>
<dbReference type="InterPro" id="IPR003439">
    <property type="entry name" value="ABC_transporter-like_ATP-bd"/>
</dbReference>
<reference evidence="4 5" key="1">
    <citation type="submission" date="2020-02" db="EMBL/GenBank/DDBJ databases">
        <authorList>
            <person name="Li X.-J."/>
            <person name="Han X.-M."/>
        </authorList>
    </citation>
    <scope>NUCLEOTIDE SEQUENCE [LARGE SCALE GENOMIC DNA]</scope>
    <source>
        <strain evidence="4 5">CCTCC AB 2017055</strain>
    </source>
</reference>
<keyword evidence="5" id="KW-1185">Reference proteome</keyword>
<name>A0A6L9S455_9ACTN</name>
<dbReference type="SUPFAM" id="SSF52540">
    <property type="entry name" value="P-loop containing nucleoside triphosphate hydrolases"/>
    <property type="match status" value="1"/>
</dbReference>
<dbReference type="GO" id="GO:0005524">
    <property type="term" value="F:ATP binding"/>
    <property type="evidence" value="ECO:0007669"/>
    <property type="project" value="UniProtKB-KW"/>
</dbReference>
<evidence type="ECO:0000313" key="4">
    <source>
        <dbReference type="EMBL" id="NED99836.1"/>
    </source>
</evidence>
<dbReference type="Proteomes" id="UP000475214">
    <property type="component" value="Unassembled WGS sequence"/>
</dbReference>
<evidence type="ECO:0000256" key="2">
    <source>
        <dbReference type="ARBA" id="ARBA00022840"/>
    </source>
</evidence>